<proteinExistence type="predicted"/>
<feature type="compositionally biased region" description="Polar residues" evidence="1">
    <location>
        <begin position="174"/>
        <end position="189"/>
    </location>
</feature>
<keyword evidence="3" id="KW-1185">Reference proteome</keyword>
<evidence type="ECO:0000256" key="1">
    <source>
        <dbReference type="SAM" id="MobiDB-lite"/>
    </source>
</evidence>
<feature type="region of interest" description="Disordered" evidence="1">
    <location>
        <begin position="1"/>
        <end position="20"/>
    </location>
</feature>
<organism evidence="2 3">
    <name type="scientific">Protopolystoma xenopodis</name>
    <dbReference type="NCBI Taxonomy" id="117903"/>
    <lineage>
        <taxon>Eukaryota</taxon>
        <taxon>Metazoa</taxon>
        <taxon>Spiralia</taxon>
        <taxon>Lophotrochozoa</taxon>
        <taxon>Platyhelminthes</taxon>
        <taxon>Monogenea</taxon>
        <taxon>Polyopisthocotylea</taxon>
        <taxon>Polystomatidea</taxon>
        <taxon>Polystomatidae</taxon>
        <taxon>Protopolystoma</taxon>
    </lineage>
</organism>
<dbReference type="AlphaFoldDB" id="A0A448XIZ8"/>
<evidence type="ECO:0000313" key="2">
    <source>
        <dbReference type="EMBL" id="VEL37766.1"/>
    </source>
</evidence>
<feature type="region of interest" description="Disordered" evidence="1">
    <location>
        <begin position="152"/>
        <end position="208"/>
    </location>
</feature>
<sequence length="208" mass="23468">MSSARVVNSNKHLERGGPKFHVTGERDWVSNWFHNYRMRNRNHSTMNHYHHMRQNSSSITTECDMHTIAKSNESSTKGSSSFPSDPEAPKNTTFSIPSGLLSNGSSYFQDTHHKSHSYHFKKQRRSASSTSHPSPLHLQNIVAVDISKTNIQLQPSPNEPLDSSLPDDTKTLIPMSSGSRHEPPSNSYTIGPRRRKGINPPRRLIFPS</sequence>
<feature type="region of interest" description="Disordered" evidence="1">
    <location>
        <begin position="71"/>
        <end position="97"/>
    </location>
</feature>
<gene>
    <name evidence="2" type="ORF">PXEA_LOCUS31206</name>
</gene>
<feature type="compositionally biased region" description="Basic and acidic residues" evidence="1">
    <location>
        <begin position="11"/>
        <end position="20"/>
    </location>
</feature>
<protein>
    <submittedName>
        <fullName evidence="2">Uncharacterized protein</fullName>
    </submittedName>
</protein>
<evidence type="ECO:0000313" key="3">
    <source>
        <dbReference type="Proteomes" id="UP000784294"/>
    </source>
</evidence>
<reference evidence="2" key="1">
    <citation type="submission" date="2018-11" db="EMBL/GenBank/DDBJ databases">
        <authorList>
            <consortium name="Pathogen Informatics"/>
        </authorList>
    </citation>
    <scope>NUCLEOTIDE SEQUENCE</scope>
</reference>
<comment type="caution">
    <text evidence="2">The sequence shown here is derived from an EMBL/GenBank/DDBJ whole genome shotgun (WGS) entry which is preliminary data.</text>
</comment>
<feature type="region of interest" description="Disordered" evidence="1">
    <location>
        <begin position="113"/>
        <end position="135"/>
    </location>
</feature>
<dbReference type="Proteomes" id="UP000784294">
    <property type="component" value="Unassembled WGS sequence"/>
</dbReference>
<accession>A0A448XIZ8</accession>
<dbReference type="EMBL" id="CAAALY010255928">
    <property type="protein sequence ID" value="VEL37766.1"/>
    <property type="molecule type" value="Genomic_DNA"/>
</dbReference>
<feature type="compositionally biased region" description="Low complexity" evidence="1">
    <location>
        <begin position="71"/>
        <end position="81"/>
    </location>
</feature>
<feature type="compositionally biased region" description="Polar residues" evidence="1">
    <location>
        <begin position="1"/>
        <end position="10"/>
    </location>
</feature>
<name>A0A448XIZ8_9PLAT</name>
<feature type="compositionally biased region" description="Basic residues" evidence="1">
    <location>
        <begin position="113"/>
        <end position="125"/>
    </location>
</feature>